<proteinExistence type="predicted"/>
<organism evidence="1 2">
    <name type="scientific">Ixodes persulcatus</name>
    <name type="common">Taiga tick</name>
    <dbReference type="NCBI Taxonomy" id="34615"/>
    <lineage>
        <taxon>Eukaryota</taxon>
        <taxon>Metazoa</taxon>
        <taxon>Ecdysozoa</taxon>
        <taxon>Arthropoda</taxon>
        <taxon>Chelicerata</taxon>
        <taxon>Arachnida</taxon>
        <taxon>Acari</taxon>
        <taxon>Parasitiformes</taxon>
        <taxon>Ixodida</taxon>
        <taxon>Ixodoidea</taxon>
        <taxon>Ixodidae</taxon>
        <taxon>Ixodinae</taxon>
        <taxon>Ixodes</taxon>
    </lineage>
</organism>
<protein>
    <submittedName>
        <fullName evidence="1">Uncharacterized protein</fullName>
    </submittedName>
</protein>
<feature type="non-terminal residue" evidence="1">
    <location>
        <position position="116"/>
    </location>
</feature>
<dbReference type="Proteomes" id="UP000805193">
    <property type="component" value="Unassembled WGS sequence"/>
</dbReference>
<gene>
    <name evidence="1" type="ORF">HPB47_008159</name>
</gene>
<comment type="caution">
    <text evidence="1">The sequence shown here is derived from an EMBL/GenBank/DDBJ whole genome shotgun (WGS) entry which is preliminary data.</text>
</comment>
<sequence>MELGVPTYAPLSSSHQPRGENGSARRCAIPPTHHVKQGRAILSTLGYPTAHISPLPKQTPPWDTMPRIAVKPIPRHMTPTMDLGRRQSRALHLSTPQHDIYYTDAAFTDGNSTTVK</sequence>
<evidence type="ECO:0000313" key="1">
    <source>
        <dbReference type="EMBL" id="KAG0414667.1"/>
    </source>
</evidence>
<evidence type="ECO:0000313" key="2">
    <source>
        <dbReference type="Proteomes" id="UP000805193"/>
    </source>
</evidence>
<dbReference type="EMBL" id="JABSTQ010011156">
    <property type="protein sequence ID" value="KAG0414667.1"/>
    <property type="molecule type" value="Genomic_DNA"/>
</dbReference>
<keyword evidence="2" id="KW-1185">Reference proteome</keyword>
<name>A0AC60P5E6_IXOPE</name>
<accession>A0AC60P5E6</accession>
<reference evidence="1 2" key="1">
    <citation type="journal article" date="2020" name="Cell">
        <title>Large-Scale Comparative Analyses of Tick Genomes Elucidate Their Genetic Diversity and Vector Capacities.</title>
        <authorList>
            <consortium name="Tick Genome and Microbiome Consortium (TIGMIC)"/>
            <person name="Jia N."/>
            <person name="Wang J."/>
            <person name="Shi W."/>
            <person name="Du L."/>
            <person name="Sun Y."/>
            <person name="Zhan W."/>
            <person name="Jiang J.F."/>
            <person name="Wang Q."/>
            <person name="Zhang B."/>
            <person name="Ji P."/>
            <person name="Bell-Sakyi L."/>
            <person name="Cui X.M."/>
            <person name="Yuan T.T."/>
            <person name="Jiang B.G."/>
            <person name="Yang W.F."/>
            <person name="Lam T.T."/>
            <person name="Chang Q.C."/>
            <person name="Ding S.J."/>
            <person name="Wang X.J."/>
            <person name="Zhu J.G."/>
            <person name="Ruan X.D."/>
            <person name="Zhao L."/>
            <person name="Wei J.T."/>
            <person name="Ye R.Z."/>
            <person name="Que T.C."/>
            <person name="Du C.H."/>
            <person name="Zhou Y.H."/>
            <person name="Cheng J.X."/>
            <person name="Dai P.F."/>
            <person name="Guo W.B."/>
            <person name="Han X.H."/>
            <person name="Huang E.J."/>
            <person name="Li L.F."/>
            <person name="Wei W."/>
            <person name="Gao Y.C."/>
            <person name="Liu J.Z."/>
            <person name="Shao H.Z."/>
            <person name="Wang X."/>
            <person name="Wang C.C."/>
            <person name="Yang T.C."/>
            <person name="Huo Q.B."/>
            <person name="Li W."/>
            <person name="Chen H.Y."/>
            <person name="Chen S.E."/>
            <person name="Zhou L.G."/>
            <person name="Ni X.B."/>
            <person name="Tian J.H."/>
            <person name="Sheng Y."/>
            <person name="Liu T."/>
            <person name="Pan Y.S."/>
            <person name="Xia L.Y."/>
            <person name="Li J."/>
            <person name="Zhao F."/>
            <person name="Cao W.C."/>
        </authorList>
    </citation>
    <scope>NUCLEOTIDE SEQUENCE [LARGE SCALE GENOMIC DNA]</scope>
    <source>
        <strain evidence="1">Iper-2018</strain>
    </source>
</reference>